<keyword evidence="6" id="KW-1133">Transmembrane helix</keyword>
<dbReference type="PANTHER" id="PTHR31042:SF122">
    <property type="entry name" value="CORE-2_I-BRANCHING ENZYME"/>
    <property type="match status" value="1"/>
</dbReference>
<proteinExistence type="predicted"/>
<evidence type="ECO:0000256" key="1">
    <source>
        <dbReference type="ARBA" id="ARBA00004606"/>
    </source>
</evidence>
<evidence type="ECO:0000313" key="7">
    <source>
        <dbReference type="EMBL" id="KAG6388525.1"/>
    </source>
</evidence>
<sequence length="395" mass="45292">MQARVGSFSSLEEGQIPLRMMHQYSKHLLPLRLLLLFLLLGVGLVFIYISMYSYRYINIHNVASSTAATRIQTPHDGCVQESEGLESWIRPPSSLLHAMNDTELFWRASVVPEIDKYPFKRTPKIAFMFLTRGPLPLAPLWERFFSGNERLYSIYIHSSPGYDPEFKPSSPFYGRQIPSQVAEWGRMNMCDAERRLLANALLDFSNEWFVLVSEACIPLHNFTNIYTYISQSQFSFLGAFDEDGPYGRGRYNEGMAPEVNLSDWRKGSQWFELSRKLAVDVVQDTLYHPKFEQFCRPHTCYGDEHYLPTMMTLQSPHLLANRTLTWVDWSRGGPHPASYDEGELTEKFFKEAVGGAEGSCLYNGQATNVCFLFARKFAPTAVDHLLANSFKFLGF</sequence>
<gene>
    <name evidence="7" type="ORF">SASPL_149953</name>
</gene>
<comment type="subcellular location">
    <subcellularLocation>
        <location evidence="1">Membrane</location>
        <topology evidence="1">Single-pass type II membrane protein</topology>
    </subcellularLocation>
</comment>
<evidence type="ECO:0000313" key="8">
    <source>
        <dbReference type="Proteomes" id="UP000298416"/>
    </source>
</evidence>
<dbReference type="PANTHER" id="PTHR31042">
    <property type="entry name" value="CORE-2/I-BRANCHING BETA-1,6-N-ACETYLGLUCOSAMINYLTRANSFERASE FAMILY PROTEIN-RELATED"/>
    <property type="match status" value="1"/>
</dbReference>
<dbReference type="OrthoDB" id="191334at2759"/>
<feature type="transmembrane region" description="Helical" evidence="6">
    <location>
        <begin position="29"/>
        <end position="51"/>
    </location>
</feature>
<dbReference type="Proteomes" id="UP000298416">
    <property type="component" value="Unassembled WGS sequence"/>
</dbReference>
<reference evidence="7" key="1">
    <citation type="submission" date="2018-01" db="EMBL/GenBank/DDBJ databases">
        <authorList>
            <person name="Mao J.F."/>
        </authorList>
    </citation>
    <scope>NUCLEOTIDE SEQUENCE</scope>
    <source>
        <strain evidence="7">Huo1</strain>
        <tissue evidence="7">Leaf</tissue>
    </source>
</reference>
<dbReference type="GO" id="GO:0016757">
    <property type="term" value="F:glycosyltransferase activity"/>
    <property type="evidence" value="ECO:0007669"/>
    <property type="project" value="UniProtKB-KW"/>
</dbReference>
<keyword evidence="6" id="KW-0812">Transmembrane</keyword>
<keyword evidence="5" id="KW-0325">Glycoprotein</keyword>
<evidence type="ECO:0000256" key="5">
    <source>
        <dbReference type="ARBA" id="ARBA00023180"/>
    </source>
</evidence>
<dbReference type="AlphaFoldDB" id="A0A8X8W5L0"/>
<reference evidence="7" key="2">
    <citation type="submission" date="2020-08" db="EMBL/GenBank/DDBJ databases">
        <title>Plant Genome Project.</title>
        <authorList>
            <person name="Zhang R.-G."/>
        </authorList>
    </citation>
    <scope>NUCLEOTIDE SEQUENCE</scope>
    <source>
        <strain evidence="7">Huo1</strain>
        <tissue evidence="7">Leaf</tissue>
    </source>
</reference>
<evidence type="ECO:0008006" key="9">
    <source>
        <dbReference type="Google" id="ProtNLM"/>
    </source>
</evidence>
<organism evidence="7">
    <name type="scientific">Salvia splendens</name>
    <name type="common">Scarlet sage</name>
    <dbReference type="NCBI Taxonomy" id="180675"/>
    <lineage>
        <taxon>Eukaryota</taxon>
        <taxon>Viridiplantae</taxon>
        <taxon>Streptophyta</taxon>
        <taxon>Embryophyta</taxon>
        <taxon>Tracheophyta</taxon>
        <taxon>Spermatophyta</taxon>
        <taxon>Magnoliopsida</taxon>
        <taxon>eudicotyledons</taxon>
        <taxon>Gunneridae</taxon>
        <taxon>Pentapetalae</taxon>
        <taxon>asterids</taxon>
        <taxon>lamiids</taxon>
        <taxon>Lamiales</taxon>
        <taxon>Lamiaceae</taxon>
        <taxon>Nepetoideae</taxon>
        <taxon>Mentheae</taxon>
        <taxon>Salviinae</taxon>
        <taxon>Salvia</taxon>
        <taxon>Salvia subgen. Calosphace</taxon>
        <taxon>core Calosphace</taxon>
    </lineage>
</organism>
<name>A0A8X8W5L0_SALSN</name>
<keyword evidence="8" id="KW-1185">Reference proteome</keyword>
<evidence type="ECO:0000256" key="6">
    <source>
        <dbReference type="SAM" id="Phobius"/>
    </source>
</evidence>
<keyword evidence="2" id="KW-0328">Glycosyltransferase</keyword>
<keyword evidence="4 6" id="KW-0472">Membrane</keyword>
<accession>A0A8X8W5L0</accession>
<dbReference type="EMBL" id="PNBA02000020">
    <property type="protein sequence ID" value="KAG6388525.1"/>
    <property type="molecule type" value="Genomic_DNA"/>
</dbReference>
<keyword evidence="3" id="KW-0808">Transferase</keyword>
<comment type="caution">
    <text evidence="7">The sequence shown here is derived from an EMBL/GenBank/DDBJ whole genome shotgun (WGS) entry which is preliminary data.</text>
</comment>
<evidence type="ECO:0000256" key="2">
    <source>
        <dbReference type="ARBA" id="ARBA00022676"/>
    </source>
</evidence>
<evidence type="ECO:0000256" key="4">
    <source>
        <dbReference type="ARBA" id="ARBA00023136"/>
    </source>
</evidence>
<protein>
    <recommendedName>
        <fullName evidence="9">Core-2/I-Branching enzyme</fullName>
    </recommendedName>
</protein>
<evidence type="ECO:0000256" key="3">
    <source>
        <dbReference type="ARBA" id="ARBA00022679"/>
    </source>
</evidence>
<dbReference type="InterPro" id="IPR044174">
    <property type="entry name" value="BC10-like"/>
</dbReference>
<dbReference type="InterPro" id="IPR003406">
    <property type="entry name" value="Glyco_trans_14"/>
</dbReference>
<dbReference type="Pfam" id="PF02485">
    <property type="entry name" value="Branch"/>
    <property type="match status" value="1"/>
</dbReference>
<dbReference type="GO" id="GO:0016020">
    <property type="term" value="C:membrane"/>
    <property type="evidence" value="ECO:0007669"/>
    <property type="project" value="UniProtKB-SubCell"/>
</dbReference>